<reference evidence="2 3" key="1">
    <citation type="journal article" date="2016" name="Nat. Commun.">
        <title>Ectomycorrhizal ecology is imprinted in the genome of the dominant symbiotic fungus Cenococcum geophilum.</title>
        <authorList>
            <consortium name="DOE Joint Genome Institute"/>
            <person name="Peter M."/>
            <person name="Kohler A."/>
            <person name="Ohm R.A."/>
            <person name="Kuo A."/>
            <person name="Krutzmann J."/>
            <person name="Morin E."/>
            <person name="Arend M."/>
            <person name="Barry K.W."/>
            <person name="Binder M."/>
            <person name="Choi C."/>
            <person name="Clum A."/>
            <person name="Copeland A."/>
            <person name="Grisel N."/>
            <person name="Haridas S."/>
            <person name="Kipfer T."/>
            <person name="LaButti K."/>
            <person name="Lindquist E."/>
            <person name="Lipzen A."/>
            <person name="Maire R."/>
            <person name="Meier B."/>
            <person name="Mihaltcheva S."/>
            <person name="Molinier V."/>
            <person name="Murat C."/>
            <person name="Poggeler S."/>
            <person name="Quandt C.A."/>
            <person name="Sperisen C."/>
            <person name="Tritt A."/>
            <person name="Tisserant E."/>
            <person name="Crous P.W."/>
            <person name="Henrissat B."/>
            <person name="Nehls U."/>
            <person name="Egli S."/>
            <person name="Spatafora J.W."/>
            <person name="Grigoriev I.V."/>
            <person name="Martin F.M."/>
        </authorList>
    </citation>
    <scope>NUCLEOTIDE SEQUENCE [LARGE SCALE GENOMIC DNA]</scope>
    <source>
        <strain evidence="2 3">CBS 459.81</strain>
    </source>
</reference>
<evidence type="ECO:0000313" key="2">
    <source>
        <dbReference type="EMBL" id="OCK86261.1"/>
    </source>
</evidence>
<name>A0A8E2EM00_9PEZI</name>
<sequence>MNNPYGDLPQYSSPSQFDGPSTWESYNRALHEYSARRAPQSTAMANRSSGAVVPQFAPIQTPSTIQQGGNGSGGNGSGPGAIATIGGRALTFQQWRNELVRMPFSDRVDEERKVVQMLSARLEREELMCALVMNFLKEQGTWKDSSSILMGASYSTFNNYLKGFQEARKVEQGAAKGREQIARQDRFVNRIIKSYPKAKDFLDSD</sequence>
<accession>A0A8E2EM00</accession>
<feature type="compositionally biased region" description="Polar residues" evidence="1">
    <location>
        <begin position="10"/>
        <end position="23"/>
    </location>
</feature>
<organism evidence="2 3">
    <name type="scientific">Lepidopterella palustris CBS 459.81</name>
    <dbReference type="NCBI Taxonomy" id="1314670"/>
    <lineage>
        <taxon>Eukaryota</taxon>
        <taxon>Fungi</taxon>
        <taxon>Dikarya</taxon>
        <taxon>Ascomycota</taxon>
        <taxon>Pezizomycotina</taxon>
        <taxon>Dothideomycetes</taxon>
        <taxon>Pleosporomycetidae</taxon>
        <taxon>Mytilinidiales</taxon>
        <taxon>Argynnaceae</taxon>
        <taxon>Lepidopterella</taxon>
    </lineage>
</organism>
<dbReference type="EMBL" id="KV744807">
    <property type="protein sequence ID" value="OCK86261.1"/>
    <property type="molecule type" value="Genomic_DNA"/>
</dbReference>
<feature type="region of interest" description="Disordered" evidence="1">
    <location>
        <begin position="1"/>
        <end position="23"/>
    </location>
</feature>
<protein>
    <submittedName>
        <fullName evidence="2">Uncharacterized protein</fullName>
    </submittedName>
</protein>
<gene>
    <name evidence="2" type="ORF">K432DRAFT_438663</name>
</gene>
<evidence type="ECO:0000313" key="3">
    <source>
        <dbReference type="Proteomes" id="UP000250266"/>
    </source>
</evidence>
<keyword evidence="3" id="KW-1185">Reference proteome</keyword>
<dbReference type="AlphaFoldDB" id="A0A8E2EM00"/>
<proteinExistence type="predicted"/>
<dbReference type="Proteomes" id="UP000250266">
    <property type="component" value="Unassembled WGS sequence"/>
</dbReference>
<evidence type="ECO:0000256" key="1">
    <source>
        <dbReference type="SAM" id="MobiDB-lite"/>
    </source>
</evidence>